<dbReference type="PANTHER" id="PTHR22601">
    <property type="entry name" value="ISP4 LIKE PROTEIN"/>
    <property type="match status" value="1"/>
</dbReference>
<reference evidence="10 11" key="1">
    <citation type="submission" date="2015-06" db="EMBL/GenBank/DDBJ databases">
        <title>Draft genome of the ant-associated black yeast Phialophora attae CBS 131958.</title>
        <authorList>
            <person name="Moreno L.F."/>
            <person name="Stielow B.J."/>
            <person name="de Hoog S."/>
            <person name="Vicente V.A."/>
            <person name="Weiss V.A."/>
            <person name="de Vries M."/>
            <person name="Cruz L.M."/>
            <person name="Souza E.M."/>
        </authorList>
    </citation>
    <scope>NUCLEOTIDE SEQUENCE [LARGE SCALE GENOMIC DNA]</scope>
    <source>
        <strain evidence="10 11">CBS 131958</strain>
    </source>
</reference>
<dbReference type="VEuPathDB" id="FungiDB:AB675_11767"/>
<dbReference type="NCBIfam" id="TIGR00728">
    <property type="entry name" value="OPT_sfam"/>
    <property type="match status" value="1"/>
</dbReference>
<comment type="subcellular location">
    <subcellularLocation>
        <location evidence="1">Membrane</location>
        <topology evidence="1">Multi-pass membrane protein</topology>
    </subcellularLocation>
</comment>
<feature type="transmembrane region" description="Helical" evidence="9">
    <location>
        <begin position="216"/>
        <end position="237"/>
    </location>
</feature>
<evidence type="ECO:0000256" key="9">
    <source>
        <dbReference type="SAM" id="Phobius"/>
    </source>
</evidence>
<dbReference type="AlphaFoldDB" id="A0A0N1GZU5"/>
<dbReference type="EMBL" id="LFJN01000028">
    <property type="protein sequence ID" value="KPI36864.1"/>
    <property type="molecule type" value="Genomic_DNA"/>
</dbReference>
<feature type="transmembrane region" description="Helical" evidence="9">
    <location>
        <begin position="182"/>
        <end position="204"/>
    </location>
</feature>
<feature type="transmembrane region" description="Helical" evidence="9">
    <location>
        <begin position="283"/>
        <end position="313"/>
    </location>
</feature>
<comment type="similarity">
    <text evidence="2">Belongs to the oligopeptide OPT transporter family.</text>
</comment>
<evidence type="ECO:0000256" key="1">
    <source>
        <dbReference type="ARBA" id="ARBA00004141"/>
    </source>
</evidence>
<dbReference type="GO" id="GO:0035673">
    <property type="term" value="F:oligopeptide transmembrane transporter activity"/>
    <property type="evidence" value="ECO:0007669"/>
    <property type="project" value="InterPro"/>
</dbReference>
<evidence type="ECO:0000313" key="10">
    <source>
        <dbReference type="EMBL" id="KPI36864.1"/>
    </source>
</evidence>
<accession>A0A0N1GZU5</accession>
<evidence type="ECO:0000256" key="3">
    <source>
        <dbReference type="ARBA" id="ARBA00022448"/>
    </source>
</evidence>
<evidence type="ECO:0000256" key="5">
    <source>
        <dbReference type="ARBA" id="ARBA00022856"/>
    </source>
</evidence>
<keyword evidence="8 9" id="KW-0472">Membrane</keyword>
<dbReference type="GO" id="GO:0016020">
    <property type="term" value="C:membrane"/>
    <property type="evidence" value="ECO:0007669"/>
    <property type="project" value="UniProtKB-SubCell"/>
</dbReference>
<proteinExistence type="inferred from homology"/>
<keyword evidence="4 9" id="KW-0812">Transmembrane</keyword>
<dbReference type="InterPro" id="IPR004813">
    <property type="entry name" value="OPT"/>
</dbReference>
<keyword evidence="5" id="KW-0571">Peptide transport</keyword>
<name>A0A0N1GZU5_9EURO</name>
<dbReference type="InterPro" id="IPR004648">
    <property type="entry name" value="Oligpept_transpt"/>
</dbReference>
<evidence type="ECO:0000256" key="8">
    <source>
        <dbReference type="ARBA" id="ARBA00023136"/>
    </source>
</evidence>
<feature type="transmembrane region" description="Helical" evidence="9">
    <location>
        <begin position="319"/>
        <end position="338"/>
    </location>
</feature>
<keyword evidence="6" id="KW-0653">Protein transport</keyword>
<evidence type="ECO:0000256" key="6">
    <source>
        <dbReference type="ARBA" id="ARBA00022927"/>
    </source>
</evidence>
<evidence type="ECO:0000256" key="4">
    <source>
        <dbReference type="ARBA" id="ARBA00022692"/>
    </source>
</evidence>
<keyword evidence="3" id="KW-0813">Transport</keyword>
<dbReference type="RefSeq" id="XP_017996827.1">
    <property type="nucleotide sequence ID" value="XM_018140641.1"/>
</dbReference>
<evidence type="ECO:0000256" key="7">
    <source>
        <dbReference type="ARBA" id="ARBA00022989"/>
    </source>
</evidence>
<keyword evidence="7 9" id="KW-1133">Transmembrane helix</keyword>
<gene>
    <name evidence="10" type="ORF">AB675_11767</name>
</gene>
<evidence type="ECO:0000313" key="11">
    <source>
        <dbReference type="Proteomes" id="UP000038010"/>
    </source>
</evidence>
<dbReference type="Proteomes" id="UP000038010">
    <property type="component" value="Unassembled WGS sequence"/>
</dbReference>
<sequence>MSHDTAGDISHQTNSLEQLPHRPPIADDQHHVVVPSIAVNELEKVRVGHQEDPDLPQERIDIVKKTLEDGEADEIARAEMPFFENSPYEEVRAAVRSTDDPTIVANTVRAWVLGMIMVTIGSGSNMFLSMRSSAINFSALFVQLVVYSIGCLWAKVMPTRVFRTLGVDWSLNRGPFNIKEHVVITLMSNVSIGYAYSTDALIALAGKPFYNIDMGWGFQLLFTLSSQLIGIALAGIFRRFLIWPSSMIWPSQFANTSLFYALHDHRKSDASQTDGWVTSRYRYFFYVAMGMFVYYWIPGVLWQGLSVFAWVTWIMPDNVVVNQLFGGFTGLSLIPITFD</sequence>
<protein>
    <submittedName>
        <fullName evidence="10">Sexual differentiation process protein isp4</fullName>
    </submittedName>
</protein>
<feature type="transmembrane region" description="Helical" evidence="9">
    <location>
        <begin position="110"/>
        <end position="128"/>
    </location>
</feature>
<feature type="transmembrane region" description="Helical" evidence="9">
    <location>
        <begin position="134"/>
        <end position="154"/>
    </location>
</feature>
<comment type="caution">
    <text evidence="10">The sequence shown here is derived from an EMBL/GenBank/DDBJ whole genome shotgun (WGS) entry which is preliminary data.</text>
</comment>
<dbReference type="GO" id="GO:0015031">
    <property type="term" value="P:protein transport"/>
    <property type="evidence" value="ECO:0007669"/>
    <property type="project" value="UniProtKB-KW"/>
</dbReference>
<keyword evidence="11" id="KW-1185">Reference proteome</keyword>
<dbReference type="Pfam" id="PF03169">
    <property type="entry name" value="OPT"/>
    <property type="match status" value="1"/>
</dbReference>
<evidence type="ECO:0000256" key="2">
    <source>
        <dbReference type="ARBA" id="ARBA00008807"/>
    </source>
</evidence>
<dbReference type="GeneID" id="28732522"/>
<organism evidence="10 11">
    <name type="scientific">Cyphellophora attinorum</name>
    <dbReference type="NCBI Taxonomy" id="1664694"/>
    <lineage>
        <taxon>Eukaryota</taxon>
        <taxon>Fungi</taxon>
        <taxon>Dikarya</taxon>
        <taxon>Ascomycota</taxon>
        <taxon>Pezizomycotina</taxon>
        <taxon>Eurotiomycetes</taxon>
        <taxon>Chaetothyriomycetidae</taxon>
        <taxon>Chaetothyriales</taxon>
        <taxon>Cyphellophoraceae</taxon>
        <taxon>Cyphellophora</taxon>
    </lineage>
</organism>
<dbReference type="OrthoDB" id="9986677at2759"/>